<dbReference type="OrthoDB" id="10261640at2759"/>
<keyword evidence="2" id="KW-0963">Cytoplasm</keyword>
<evidence type="ECO:0000313" key="10">
    <source>
        <dbReference type="Proteomes" id="UP000749559"/>
    </source>
</evidence>
<evidence type="ECO:0000313" key="9">
    <source>
        <dbReference type="EMBL" id="CAH1788775.1"/>
    </source>
</evidence>
<dbReference type="PROSITE" id="PS50294">
    <property type="entry name" value="WD_REPEATS_REGION"/>
    <property type="match status" value="2"/>
</dbReference>
<dbReference type="PANTHER" id="PTHR19857:SF8">
    <property type="entry name" value="ANGIO-ASSOCIATED MIGRATORY CELL PROTEIN"/>
    <property type="match status" value="1"/>
</dbReference>
<keyword evidence="3 7" id="KW-0853">WD repeat</keyword>
<protein>
    <recommendedName>
        <fullName evidence="6">Angio-associated migratory cell protein</fullName>
    </recommendedName>
</protein>
<comment type="function">
    <text evidence="5">Plays a role in angiogenesis and cell migration. In smooth muscle cell migration, may act through the RhoA pathway.</text>
</comment>
<feature type="repeat" description="WD" evidence="7">
    <location>
        <begin position="295"/>
        <end position="336"/>
    </location>
</feature>
<feature type="repeat" description="WD" evidence="7">
    <location>
        <begin position="426"/>
        <end position="464"/>
    </location>
</feature>
<dbReference type="InterPro" id="IPR015943">
    <property type="entry name" value="WD40/YVTN_repeat-like_dom_sf"/>
</dbReference>
<evidence type="ECO:0000256" key="6">
    <source>
        <dbReference type="ARBA" id="ARBA00072425"/>
    </source>
</evidence>
<dbReference type="SUPFAM" id="SSF50978">
    <property type="entry name" value="WD40 repeat-like"/>
    <property type="match status" value="1"/>
</dbReference>
<evidence type="ECO:0000256" key="8">
    <source>
        <dbReference type="SAM" id="MobiDB-lite"/>
    </source>
</evidence>
<keyword evidence="10" id="KW-1185">Reference proteome</keyword>
<evidence type="ECO:0000256" key="1">
    <source>
        <dbReference type="ARBA" id="ARBA00004496"/>
    </source>
</evidence>
<feature type="repeat" description="WD" evidence="7">
    <location>
        <begin position="384"/>
        <end position="425"/>
    </location>
</feature>
<dbReference type="Pfam" id="PF00400">
    <property type="entry name" value="WD40"/>
    <property type="match status" value="6"/>
</dbReference>
<dbReference type="PROSITE" id="PS50082">
    <property type="entry name" value="WD_REPEATS_2"/>
    <property type="match status" value="5"/>
</dbReference>
<dbReference type="AlphaFoldDB" id="A0A8S4P772"/>
<dbReference type="PANTHER" id="PTHR19857">
    <property type="entry name" value="MITOCHONDRIAL DIVISION PROTEIN 1-RELATED"/>
    <property type="match status" value="1"/>
</dbReference>
<keyword evidence="4" id="KW-0677">Repeat</keyword>
<feature type="compositionally biased region" description="Acidic residues" evidence="8">
    <location>
        <begin position="44"/>
        <end position="54"/>
    </location>
</feature>
<proteinExistence type="predicted"/>
<dbReference type="CDD" id="cd00200">
    <property type="entry name" value="WD40"/>
    <property type="match status" value="1"/>
</dbReference>
<dbReference type="InterPro" id="IPR036322">
    <property type="entry name" value="WD40_repeat_dom_sf"/>
</dbReference>
<evidence type="ECO:0000256" key="7">
    <source>
        <dbReference type="PROSITE-ProRule" id="PRU00221"/>
    </source>
</evidence>
<comment type="subcellular location">
    <subcellularLocation>
        <location evidence="1">Cytoplasm</location>
    </subcellularLocation>
</comment>
<dbReference type="Proteomes" id="UP000749559">
    <property type="component" value="Unassembled WGS sequence"/>
</dbReference>
<evidence type="ECO:0000256" key="2">
    <source>
        <dbReference type="ARBA" id="ARBA00022490"/>
    </source>
</evidence>
<name>A0A8S4P772_OWEFU</name>
<evidence type="ECO:0000256" key="5">
    <source>
        <dbReference type="ARBA" id="ARBA00059273"/>
    </source>
</evidence>
<feature type="repeat" description="WD" evidence="7">
    <location>
        <begin position="169"/>
        <end position="210"/>
    </location>
</feature>
<dbReference type="GO" id="GO:0005737">
    <property type="term" value="C:cytoplasm"/>
    <property type="evidence" value="ECO:0007669"/>
    <property type="project" value="UniProtKB-SubCell"/>
</dbReference>
<organism evidence="9 10">
    <name type="scientific">Owenia fusiformis</name>
    <name type="common">Polychaete worm</name>
    <dbReference type="NCBI Taxonomy" id="6347"/>
    <lineage>
        <taxon>Eukaryota</taxon>
        <taxon>Metazoa</taxon>
        <taxon>Spiralia</taxon>
        <taxon>Lophotrochozoa</taxon>
        <taxon>Annelida</taxon>
        <taxon>Polychaeta</taxon>
        <taxon>Sedentaria</taxon>
        <taxon>Canalipalpata</taxon>
        <taxon>Sabellida</taxon>
        <taxon>Oweniida</taxon>
        <taxon>Oweniidae</taxon>
        <taxon>Owenia</taxon>
    </lineage>
</organism>
<comment type="caution">
    <text evidence="9">The sequence shown here is derived from an EMBL/GenBank/DDBJ whole genome shotgun (WGS) entry which is preliminary data.</text>
</comment>
<dbReference type="InterPro" id="IPR001680">
    <property type="entry name" value="WD40_rpt"/>
</dbReference>
<sequence>MDIIAEKSYAHSRQVDQRLTNSHPVRIIYVGAFIVMPDQYENFEEEQDMSDETPQEGVPPQENDGMDGEEGGEFLNPDNIIETIELDENDGDSEDAVTNDMGDMELQGYGEGGEEMDLKDDADIVFTKHKGSVFCIATDPGTSTLAVTGGEDDRAYVFKLATGEVMFECTGHKDSVTCACFCYDSKYVATGDMSGIIKVWDVESKQEVWSFETSDLEWLEWHTAAHVLLAGSIDGSMWMWKIPNGDTKTFQAHGVPTNIGKILPDGKRCCVGYEDGAVKTYDLKTSKLSHSFTGNSGHAASITSLDCHSNNNLIITGSTDVTAKVISANNGKVLSTYNCASESDEEDNSVEAVGFSKTHSLAATGTLKGTLSIWDINTHQCRLQCKHENGIVRLRWDESTPFIYTCTLDGIVHMWDGRNGQRMAQWYGHQGEILDFDITRDGNTLVTASDDGTARVFTLHSPDR</sequence>
<dbReference type="FunFam" id="2.130.10.10:FF:000074">
    <property type="entry name" value="Angio-associated migratory cell protein-like protein"/>
    <property type="match status" value="1"/>
</dbReference>
<feature type="repeat" description="WD" evidence="7">
    <location>
        <begin position="343"/>
        <end position="384"/>
    </location>
</feature>
<accession>A0A8S4P772</accession>
<dbReference type="InterPro" id="IPR051179">
    <property type="entry name" value="WD_repeat_multifunction"/>
</dbReference>
<reference evidence="9" key="1">
    <citation type="submission" date="2022-03" db="EMBL/GenBank/DDBJ databases">
        <authorList>
            <person name="Martin C."/>
        </authorList>
    </citation>
    <scope>NUCLEOTIDE SEQUENCE</scope>
</reference>
<feature type="region of interest" description="Disordered" evidence="8">
    <location>
        <begin position="44"/>
        <end position="70"/>
    </location>
</feature>
<evidence type="ECO:0000256" key="3">
    <source>
        <dbReference type="ARBA" id="ARBA00022574"/>
    </source>
</evidence>
<dbReference type="EMBL" id="CAIIXF020000007">
    <property type="protein sequence ID" value="CAH1788775.1"/>
    <property type="molecule type" value="Genomic_DNA"/>
</dbReference>
<dbReference type="Gene3D" id="2.130.10.10">
    <property type="entry name" value="YVTN repeat-like/Quinoprotein amine dehydrogenase"/>
    <property type="match status" value="1"/>
</dbReference>
<evidence type="ECO:0000256" key="4">
    <source>
        <dbReference type="ARBA" id="ARBA00022737"/>
    </source>
</evidence>
<gene>
    <name evidence="9" type="ORF">OFUS_LOCUS14243</name>
</gene>
<dbReference type="SMART" id="SM00320">
    <property type="entry name" value="WD40"/>
    <property type="match status" value="8"/>
</dbReference>